<gene>
    <name evidence="2" type="ORF">GA0061094_4135</name>
</gene>
<name>A0A0V8H7B3_9BACI</name>
<dbReference type="InterPro" id="IPR029063">
    <property type="entry name" value="SAM-dependent_MTases_sf"/>
</dbReference>
<keyword evidence="2" id="KW-0808">Transferase</keyword>
<organism evidence="2 3">
    <name type="scientific">[Bacillus] enclensis</name>
    <dbReference type="NCBI Taxonomy" id="1402860"/>
    <lineage>
        <taxon>Bacteria</taxon>
        <taxon>Bacillati</taxon>
        <taxon>Bacillota</taxon>
        <taxon>Bacilli</taxon>
        <taxon>Bacillales</taxon>
        <taxon>Bacillaceae</taxon>
        <taxon>Rossellomorea</taxon>
    </lineage>
</organism>
<dbReference type="GO" id="GO:0032259">
    <property type="term" value="P:methylation"/>
    <property type="evidence" value="ECO:0007669"/>
    <property type="project" value="UniProtKB-KW"/>
</dbReference>
<dbReference type="OrthoDB" id="8385759at2"/>
<dbReference type="RefSeq" id="WP_058299915.1">
    <property type="nucleotide sequence ID" value="NZ_FMAU01000009.1"/>
</dbReference>
<evidence type="ECO:0000259" key="1">
    <source>
        <dbReference type="Pfam" id="PF08241"/>
    </source>
</evidence>
<keyword evidence="2" id="KW-0489">Methyltransferase</keyword>
<sequence>MNQQSISKINQIGWNQSEYQAWVNRHGTPKEYARVLKAEPKKTVSHYLHYMGDVNGKKIVNLLGSKGNKAVSLALLGADVTIVDISEGNKQYAAELADAAGVHIHYLVSDVLNIPDEEQLPDYDFVLLEVGVLHYFTDLDPLFELVYTLLKPGGRFVLRDFHPIVSKLISVENKQVAADGNYFNDGLKEVEVAYSLLLSEGERVKLKKYHFFAKIVNNPGILSSIPIGES</sequence>
<dbReference type="Proteomes" id="UP000181997">
    <property type="component" value="Unassembled WGS sequence"/>
</dbReference>
<dbReference type="EMBL" id="FMAU01000009">
    <property type="protein sequence ID" value="SCC34333.1"/>
    <property type="molecule type" value="Genomic_DNA"/>
</dbReference>
<accession>A0A0V8H7B3</accession>
<reference evidence="3" key="1">
    <citation type="submission" date="2016-08" db="EMBL/GenBank/DDBJ databases">
        <authorList>
            <person name="Varghese N."/>
            <person name="Submissions Spin"/>
        </authorList>
    </citation>
    <scope>NUCLEOTIDE SEQUENCE [LARGE SCALE GENOMIC DNA]</scope>
    <source>
        <strain evidence="3">SGD-1123</strain>
    </source>
</reference>
<dbReference type="Pfam" id="PF08241">
    <property type="entry name" value="Methyltransf_11"/>
    <property type="match status" value="1"/>
</dbReference>
<feature type="domain" description="Methyltransferase type 11" evidence="1">
    <location>
        <begin position="66"/>
        <end position="158"/>
    </location>
</feature>
<protein>
    <submittedName>
        <fullName evidence="2">Methyltransferase domain-containing protein</fullName>
    </submittedName>
</protein>
<dbReference type="AlphaFoldDB" id="A0A0V8H7B3"/>
<dbReference type="Gene3D" id="3.40.50.150">
    <property type="entry name" value="Vaccinia Virus protein VP39"/>
    <property type="match status" value="1"/>
</dbReference>
<evidence type="ECO:0000313" key="3">
    <source>
        <dbReference type="Proteomes" id="UP000181997"/>
    </source>
</evidence>
<dbReference type="GO" id="GO:0008757">
    <property type="term" value="F:S-adenosylmethionine-dependent methyltransferase activity"/>
    <property type="evidence" value="ECO:0007669"/>
    <property type="project" value="InterPro"/>
</dbReference>
<keyword evidence="3" id="KW-1185">Reference proteome</keyword>
<evidence type="ECO:0000313" key="2">
    <source>
        <dbReference type="EMBL" id="SCC34333.1"/>
    </source>
</evidence>
<dbReference type="InterPro" id="IPR013216">
    <property type="entry name" value="Methyltransf_11"/>
</dbReference>
<dbReference type="CDD" id="cd02440">
    <property type="entry name" value="AdoMet_MTases"/>
    <property type="match status" value="1"/>
</dbReference>
<proteinExistence type="predicted"/>
<dbReference type="SUPFAM" id="SSF53335">
    <property type="entry name" value="S-adenosyl-L-methionine-dependent methyltransferases"/>
    <property type="match status" value="1"/>
</dbReference>